<name>A0A8H4V557_9HYPO</name>
<comment type="caution">
    <text evidence="3">The sequence shown here is derived from an EMBL/GenBank/DDBJ whole genome shotgun (WGS) entry which is preliminary data.</text>
</comment>
<feature type="repeat" description="TPR" evidence="1">
    <location>
        <begin position="3"/>
        <end position="36"/>
    </location>
</feature>
<gene>
    <name evidence="3" type="ORF">G6O67_004643</name>
</gene>
<accession>A0A8H4V557</accession>
<dbReference type="SUPFAM" id="SSF81383">
    <property type="entry name" value="F-box domain"/>
    <property type="match status" value="1"/>
</dbReference>
<dbReference type="PROSITE" id="PS50181">
    <property type="entry name" value="FBOX"/>
    <property type="match status" value="1"/>
</dbReference>
<dbReference type="InterPro" id="IPR011990">
    <property type="entry name" value="TPR-like_helical_dom_sf"/>
</dbReference>
<keyword evidence="4" id="KW-1185">Reference proteome</keyword>
<dbReference type="SUPFAM" id="SSF48452">
    <property type="entry name" value="TPR-like"/>
    <property type="match status" value="1"/>
</dbReference>
<proteinExistence type="predicted"/>
<dbReference type="InterPro" id="IPR036047">
    <property type="entry name" value="F-box-like_dom_sf"/>
</dbReference>
<dbReference type="Gene3D" id="3.80.10.10">
    <property type="entry name" value="Ribonuclease Inhibitor"/>
    <property type="match status" value="1"/>
</dbReference>
<dbReference type="Pfam" id="PF00646">
    <property type="entry name" value="F-box"/>
    <property type="match status" value="1"/>
</dbReference>
<keyword evidence="1" id="KW-0802">TPR repeat</keyword>
<dbReference type="InterPro" id="IPR001810">
    <property type="entry name" value="F-box_dom"/>
</dbReference>
<evidence type="ECO:0000313" key="4">
    <source>
        <dbReference type="Proteomes" id="UP000557566"/>
    </source>
</evidence>
<reference evidence="3 4" key="1">
    <citation type="journal article" date="2020" name="Genome Biol. Evol.">
        <title>A new high-quality draft genome assembly of the Chinese cordyceps Ophiocordyceps sinensis.</title>
        <authorList>
            <person name="Shu R."/>
            <person name="Zhang J."/>
            <person name="Meng Q."/>
            <person name="Zhang H."/>
            <person name="Zhou G."/>
            <person name="Li M."/>
            <person name="Wu P."/>
            <person name="Zhao Y."/>
            <person name="Chen C."/>
            <person name="Qin Q."/>
        </authorList>
    </citation>
    <scope>NUCLEOTIDE SEQUENCE [LARGE SCALE GENOMIC DNA]</scope>
    <source>
        <strain evidence="3 4">IOZ07</strain>
    </source>
</reference>
<dbReference type="EMBL" id="JAAVMX010000005">
    <property type="protein sequence ID" value="KAF4508236.1"/>
    <property type="molecule type" value="Genomic_DNA"/>
</dbReference>
<dbReference type="PROSITE" id="PS50005">
    <property type="entry name" value="TPR"/>
    <property type="match status" value="1"/>
</dbReference>
<organism evidence="3 4">
    <name type="scientific">Ophiocordyceps sinensis</name>
    <dbReference type="NCBI Taxonomy" id="72228"/>
    <lineage>
        <taxon>Eukaryota</taxon>
        <taxon>Fungi</taxon>
        <taxon>Dikarya</taxon>
        <taxon>Ascomycota</taxon>
        <taxon>Pezizomycotina</taxon>
        <taxon>Sordariomycetes</taxon>
        <taxon>Hypocreomycetidae</taxon>
        <taxon>Hypocreales</taxon>
        <taxon>Ophiocordycipitaceae</taxon>
        <taxon>Ophiocordyceps</taxon>
    </lineage>
</organism>
<evidence type="ECO:0000256" key="1">
    <source>
        <dbReference type="PROSITE-ProRule" id="PRU00339"/>
    </source>
</evidence>
<evidence type="ECO:0000259" key="2">
    <source>
        <dbReference type="PROSITE" id="PS50181"/>
    </source>
</evidence>
<dbReference type="OrthoDB" id="629492at2759"/>
<evidence type="ECO:0000313" key="3">
    <source>
        <dbReference type="EMBL" id="KAF4508236.1"/>
    </source>
</evidence>
<protein>
    <recommendedName>
        <fullName evidence="2">F-box domain-containing protein</fullName>
    </recommendedName>
</protein>
<sequence length="673" mass="76462">MDIKTLVENGRGCYTAHKYERALKQFTRALGLCPCNLGKKRKRCDCKDYEAVAARDGSVFDEVMKSCQCNVGESFGKCHDPLHLMALDYRAATFEAMGELPRAERDAKWMLELAPLQPDGYLRLGKIARLRRKNSFAWKVYSAGVVAPLSSSPKLPKLRQALRQLQIHFRRRDPMWLPLELVHLIFAHFDVVELTKYIRVSKLWKITLESHDSRILWRVLIFPKPPPRPPSEPALSALVERSGGSVRKIVIRDPAGFALCRKKFSILLRHSGSLQHLELGPPLESYYYFPKGPDLFQNLCYLSMDTYNCNMWLSQDPRPPGAGFRPDEFLRHVAGTLEYLDLFGIPAAWYSVAPAVPEFPRLKVLHLEHKKGLTAQLSFPVFYLASKTPQLEQLALKNVHLESEGWRGWKPLWDTLWRHLRGFAFEMPKTAASSTQCDGTILNVSLINSLHVGKNFEYLDLLVNVANDDDAGAVQRIFSDADDLGRYGLTEADGSPIRRHDQFQNLQSLRLKGFVHSPWRMQNIFEAAVANGKLHTFDIVFPLDDRSRPSGEVSTTFLEGYDWLRGLDTIRCMGLSNFSFAPFPQHDAERPLPAFLASFPNLKTLSLSSNQMGPVECFSLMEEVVTRRSINILYQNCVQGTLMDRLDRLGHENGVMIVHGVQPRAWPMVPVDG</sequence>
<dbReference type="InterPro" id="IPR032675">
    <property type="entry name" value="LRR_dom_sf"/>
</dbReference>
<dbReference type="InterPro" id="IPR019734">
    <property type="entry name" value="TPR_rpt"/>
</dbReference>
<dbReference type="SUPFAM" id="SSF52047">
    <property type="entry name" value="RNI-like"/>
    <property type="match status" value="1"/>
</dbReference>
<dbReference type="Gene3D" id="1.25.40.10">
    <property type="entry name" value="Tetratricopeptide repeat domain"/>
    <property type="match status" value="1"/>
</dbReference>
<dbReference type="Proteomes" id="UP000557566">
    <property type="component" value="Unassembled WGS sequence"/>
</dbReference>
<feature type="domain" description="F-box" evidence="2">
    <location>
        <begin position="171"/>
        <end position="220"/>
    </location>
</feature>
<dbReference type="AlphaFoldDB" id="A0A8H4V557"/>